<dbReference type="STRING" id="504486.SAMN05660703_2359"/>
<organism evidence="1 2">
    <name type="scientific">Cellulophaga tyrosinoxydans</name>
    <dbReference type="NCBI Taxonomy" id="504486"/>
    <lineage>
        <taxon>Bacteria</taxon>
        <taxon>Pseudomonadati</taxon>
        <taxon>Bacteroidota</taxon>
        <taxon>Flavobacteriia</taxon>
        <taxon>Flavobacteriales</taxon>
        <taxon>Flavobacteriaceae</taxon>
        <taxon>Cellulophaga</taxon>
    </lineage>
</organism>
<proteinExistence type="predicted"/>
<protein>
    <submittedName>
        <fullName evidence="1">Uncharacterized protein</fullName>
    </submittedName>
</protein>
<dbReference type="EMBL" id="FWXO01000004">
    <property type="protein sequence ID" value="SMC71527.1"/>
    <property type="molecule type" value="Genomic_DNA"/>
</dbReference>
<gene>
    <name evidence="1" type="ORF">SAMN05660703_2359</name>
</gene>
<dbReference type="AlphaFoldDB" id="A0A1W2BEU6"/>
<sequence length="229" mass="27172">MYIFNRKTNHRHIQQFEYTIAELLKYELPQLKKALDMSKIEGIYFTYKPKGISITHSYSEKDFAEINQNVKSSFVLNGISVWNKESKSFEEISLSYLNNTISWFAVQNPERFHKTFDLSQLKKGQIKLEQKEIKNSNKEKVQKLLKSLSKEQLGLLELEHTFEMELDEKLLYPILNMEDGNYIAVDNKGKIYRLNHDHEEEVRLIANKPKDFFDIYNGQKSELDKIMYD</sequence>
<name>A0A1W2BEU6_9FLAO</name>
<dbReference type="Proteomes" id="UP000192360">
    <property type="component" value="Unassembled WGS sequence"/>
</dbReference>
<evidence type="ECO:0000313" key="1">
    <source>
        <dbReference type="EMBL" id="SMC71527.1"/>
    </source>
</evidence>
<reference evidence="1 2" key="1">
    <citation type="submission" date="2017-04" db="EMBL/GenBank/DDBJ databases">
        <authorList>
            <person name="Afonso C.L."/>
            <person name="Miller P.J."/>
            <person name="Scott M.A."/>
            <person name="Spackman E."/>
            <person name="Goraichik I."/>
            <person name="Dimitrov K.M."/>
            <person name="Suarez D.L."/>
            <person name="Swayne D.E."/>
        </authorList>
    </citation>
    <scope>NUCLEOTIDE SEQUENCE [LARGE SCALE GENOMIC DNA]</scope>
    <source>
        <strain evidence="1 2">DSM 21164</strain>
    </source>
</reference>
<keyword evidence="2" id="KW-1185">Reference proteome</keyword>
<evidence type="ECO:0000313" key="2">
    <source>
        <dbReference type="Proteomes" id="UP000192360"/>
    </source>
</evidence>
<accession>A0A1W2BEU6</accession>